<evidence type="ECO:0000256" key="1">
    <source>
        <dbReference type="SAM" id="MobiDB-lite"/>
    </source>
</evidence>
<protein>
    <submittedName>
        <fullName evidence="3">Uncharacterized protein</fullName>
    </submittedName>
</protein>
<accession>A0A8H6ZYR1</accession>
<feature type="compositionally biased region" description="Low complexity" evidence="1">
    <location>
        <begin position="7"/>
        <end position="19"/>
    </location>
</feature>
<proteinExistence type="predicted"/>
<dbReference type="VEuPathDB" id="FungiDB:PC9H_007756"/>
<organism evidence="3 4">
    <name type="scientific">Pleurotus ostreatus</name>
    <name type="common">Oyster mushroom</name>
    <name type="synonym">White-rot fungus</name>
    <dbReference type="NCBI Taxonomy" id="5322"/>
    <lineage>
        <taxon>Eukaryota</taxon>
        <taxon>Fungi</taxon>
        <taxon>Dikarya</taxon>
        <taxon>Basidiomycota</taxon>
        <taxon>Agaricomycotina</taxon>
        <taxon>Agaricomycetes</taxon>
        <taxon>Agaricomycetidae</taxon>
        <taxon>Agaricales</taxon>
        <taxon>Pleurotineae</taxon>
        <taxon>Pleurotaceae</taxon>
        <taxon>Pleurotus</taxon>
    </lineage>
</organism>
<keyword evidence="2" id="KW-1133">Transmembrane helix</keyword>
<dbReference type="EMBL" id="JACETU010000005">
    <property type="protein sequence ID" value="KAF7428532.1"/>
    <property type="molecule type" value="Genomic_DNA"/>
</dbReference>
<feature type="region of interest" description="Disordered" evidence="1">
    <location>
        <begin position="1"/>
        <end position="30"/>
    </location>
</feature>
<dbReference type="Proteomes" id="UP000623687">
    <property type="component" value="Unassembled WGS sequence"/>
</dbReference>
<evidence type="ECO:0000256" key="2">
    <source>
        <dbReference type="SAM" id="Phobius"/>
    </source>
</evidence>
<keyword evidence="4" id="KW-1185">Reference proteome</keyword>
<keyword evidence="2" id="KW-0472">Membrane</keyword>
<evidence type="ECO:0000313" key="4">
    <source>
        <dbReference type="Proteomes" id="UP000623687"/>
    </source>
</evidence>
<gene>
    <name evidence="3" type="ORF">PC9H_007756</name>
</gene>
<keyword evidence="2" id="KW-0812">Transmembrane</keyword>
<dbReference type="AlphaFoldDB" id="A0A8H6ZYR1"/>
<comment type="caution">
    <text evidence="3">The sequence shown here is derived from an EMBL/GenBank/DDBJ whole genome shotgun (WGS) entry which is preliminary data.</text>
</comment>
<dbReference type="OrthoDB" id="445695at2759"/>
<reference evidence="3" key="1">
    <citation type="submission" date="2019-07" db="EMBL/GenBank/DDBJ databases">
        <authorList>
            <person name="Palmer J.M."/>
        </authorList>
    </citation>
    <scope>NUCLEOTIDE SEQUENCE</scope>
    <source>
        <strain evidence="3">PC9</strain>
    </source>
</reference>
<dbReference type="RefSeq" id="XP_036630904.1">
    <property type="nucleotide sequence ID" value="XM_036777284.1"/>
</dbReference>
<evidence type="ECO:0000313" key="3">
    <source>
        <dbReference type="EMBL" id="KAF7428532.1"/>
    </source>
</evidence>
<sequence length="150" mass="16292">MPRERSGSQSSSDSSSSGHEQSRTTRGSQAAARMTMAVILGVTQSVLFRMNDDDDNERTQLLGQGNQNGDGNDSNKETQPNSKTRAAVWGVLTLLFVIGLVPLLAFQDKLPEELFPWLGRLPSDPMLAALSILDKAPVIVRDGRPLNTLD</sequence>
<dbReference type="GeneID" id="59377574"/>
<feature type="region of interest" description="Disordered" evidence="1">
    <location>
        <begin position="50"/>
        <end position="82"/>
    </location>
</feature>
<name>A0A8H6ZYR1_PLEOS</name>
<feature type="compositionally biased region" description="Low complexity" evidence="1">
    <location>
        <begin position="60"/>
        <end position="72"/>
    </location>
</feature>
<feature type="transmembrane region" description="Helical" evidence="2">
    <location>
        <begin position="86"/>
        <end position="106"/>
    </location>
</feature>